<evidence type="ECO:0000313" key="3">
    <source>
        <dbReference type="Proteomes" id="UP001140562"/>
    </source>
</evidence>
<name>A0A9W8WT94_9PLEO</name>
<gene>
    <name evidence="2" type="ORF">N0V87_008291</name>
</gene>
<proteinExistence type="predicted"/>
<dbReference type="Proteomes" id="UP001140562">
    <property type="component" value="Unassembled WGS sequence"/>
</dbReference>
<dbReference type="Pfam" id="PF24809">
    <property type="entry name" value="DUF7708"/>
    <property type="match status" value="1"/>
</dbReference>
<dbReference type="OrthoDB" id="4840035at2759"/>
<keyword evidence="3" id="KW-1185">Reference proteome</keyword>
<accession>A0A9W8WT94</accession>
<organism evidence="2 3">
    <name type="scientific">Didymella glomerata</name>
    <dbReference type="NCBI Taxonomy" id="749621"/>
    <lineage>
        <taxon>Eukaryota</taxon>
        <taxon>Fungi</taxon>
        <taxon>Dikarya</taxon>
        <taxon>Ascomycota</taxon>
        <taxon>Pezizomycotina</taxon>
        <taxon>Dothideomycetes</taxon>
        <taxon>Pleosporomycetidae</taxon>
        <taxon>Pleosporales</taxon>
        <taxon>Pleosporineae</taxon>
        <taxon>Didymellaceae</taxon>
        <taxon>Didymella</taxon>
    </lineage>
</organism>
<evidence type="ECO:0000259" key="1">
    <source>
        <dbReference type="Pfam" id="PF24809"/>
    </source>
</evidence>
<evidence type="ECO:0000313" key="2">
    <source>
        <dbReference type="EMBL" id="KAJ4332539.1"/>
    </source>
</evidence>
<comment type="caution">
    <text evidence="2">The sequence shown here is derived from an EMBL/GenBank/DDBJ whole genome shotgun (WGS) entry which is preliminary data.</text>
</comment>
<reference evidence="2" key="1">
    <citation type="submission" date="2022-10" db="EMBL/GenBank/DDBJ databases">
        <title>Tapping the CABI collections for fungal endophytes: first genome assemblies for Collariella, Neodidymelliopsis, Ascochyta clinopodiicola, Didymella pomorum, Didymosphaeria variabile, Neocosmospora piperis and Neocucurbitaria cava.</title>
        <authorList>
            <person name="Hill R."/>
        </authorList>
    </citation>
    <scope>NUCLEOTIDE SEQUENCE</scope>
    <source>
        <strain evidence="2">IMI 360193</strain>
    </source>
</reference>
<dbReference type="EMBL" id="JAPEUV010000115">
    <property type="protein sequence ID" value="KAJ4332539.1"/>
    <property type="molecule type" value="Genomic_DNA"/>
</dbReference>
<dbReference type="InterPro" id="IPR056125">
    <property type="entry name" value="DUF7708"/>
</dbReference>
<protein>
    <recommendedName>
        <fullName evidence="1">DUF7708 domain-containing protein</fullName>
    </recommendedName>
</protein>
<feature type="domain" description="DUF7708" evidence="1">
    <location>
        <begin position="2"/>
        <end position="75"/>
    </location>
</feature>
<sequence length="396" mass="44595">MIYRTQSFRELFSDLYAQVFRFYRDAIEWYGKSKMARALDSFNANLIKSHEKAAAKIEGLLREIYCEADVARSAQITVVMEDIEARLRDQRAQYTDHDDLIFAGRESQRLMLTMHRSMRIEVAPSHQSKIQSIKVVEDKDPRPSTVRYINRLGARESIDRLKTFVVGSGGPSLFKDGKLWLPEIETSVKLSDWLSPDSKVSTLWATCPANSDDFPGSRAAALATVVTAWKSNMPIISHFCARPYHGELAKGRTAEQVGLIGLVYNLIIDLLQFNVEDDVFQVSEEVLEKLDGSDDSWEGGLLLLQDLLGTTPQVQRCVVDSLNELCSSSGAEWCDAFLQLLFEHQKTSTFGFKILLTTSGQSRVLPRYVDGRNKVSVAGGTRLSVRNGEWVEALRK</sequence>
<dbReference type="AlphaFoldDB" id="A0A9W8WT94"/>